<dbReference type="EMBL" id="LR025744">
    <property type="protein sequence ID" value="VBB16875.1"/>
    <property type="molecule type" value="Genomic_DNA"/>
</dbReference>
<feature type="transmembrane region" description="Helical" evidence="1">
    <location>
        <begin position="137"/>
        <end position="154"/>
    </location>
</feature>
<dbReference type="RefSeq" id="WP_163013067.1">
    <property type="nucleotide sequence ID" value="NZ_LR025744.1"/>
</dbReference>
<keyword evidence="3" id="KW-1185">Reference proteome</keyword>
<evidence type="ECO:0000313" key="3">
    <source>
        <dbReference type="Proteomes" id="UP000268684"/>
    </source>
</evidence>
<feature type="transmembrane region" description="Helical" evidence="1">
    <location>
        <begin position="203"/>
        <end position="224"/>
    </location>
</feature>
<reference evidence="2 3" key="1">
    <citation type="submission" date="2017-11" db="EMBL/GenBank/DDBJ databases">
        <authorList>
            <person name="Seth-Smith MB H."/>
        </authorList>
    </citation>
    <scope>NUCLEOTIDE SEQUENCE [LARGE SCALE GENOMIC DNA]</scope>
    <source>
        <strain evidence="2">E</strain>
    </source>
</reference>
<feature type="transmembrane region" description="Helical" evidence="1">
    <location>
        <begin position="12"/>
        <end position="34"/>
    </location>
</feature>
<keyword evidence="1" id="KW-1133">Transmembrane helix</keyword>
<proteinExistence type="predicted"/>
<feature type="transmembrane region" description="Helical" evidence="1">
    <location>
        <begin position="175"/>
        <end position="197"/>
    </location>
</feature>
<feature type="transmembrane region" description="Helical" evidence="1">
    <location>
        <begin position="94"/>
        <end position="117"/>
    </location>
</feature>
<protein>
    <recommendedName>
        <fullName evidence="4">DUF4386 domain-containing protein</fullName>
    </recommendedName>
</protein>
<accession>A0AAJ5NE91</accession>
<organism evidence="2 3">
    <name type="scientific">Burkholderia stabilis</name>
    <dbReference type="NCBI Taxonomy" id="95485"/>
    <lineage>
        <taxon>Bacteria</taxon>
        <taxon>Pseudomonadati</taxon>
        <taxon>Pseudomonadota</taxon>
        <taxon>Betaproteobacteria</taxon>
        <taxon>Burkholderiales</taxon>
        <taxon>Burkholderiaceae</taxon>
        <taxon>Burkholderia</taxon>
        <taxon>Burkholderia cepacia complex</taxon>
    </lineage>
</organism>
<keyword evidence="1" id="KW-0812">Transmembrane</keyword>
<sequence length="244" mass="25666">MRNPTSPDTARFAGWSAILGALLIYVTAGLSTMATGVDTELVFRGVDMLALPAGAINTFRWAMFADVFGFYLSFVPVGVYLWHSFDQESGAKGVTALIALAMFVTLGVCGAALQIAAIGPLSDAYGHGTPEARAAAAVSWMTIAHVAQHGLWWFEGPVMCFWMMTTGRRLKQAAWGGGSLLRFLAVLVGAFFVSGLFPPLGGVTAGIEMAIVVLLPLWMIGFGVQVLRRAGGRATAAGFARSGG</sequence>
<dbReference type="Proteomes" id="UP000268684">
    <property type="component" value="Chromosome III"/>
</dbReference>
<evidence type="ECO:0008006" key="4">
    <source>
        <dbReference type="Google" id="ProtNLM"/>
    </source>
</evidence>
<name>A0AAJ5NE91_9BURK</name>
<dbReference type="GeneID" id="71059481"/>
<feature type="transmembrane region" description="Helical" evidence="1">
    <location>
        <begin position="61"/>
        <end position="82"/>
    </location>
</feature>
<dbReference type="AlphaFoldDB" id="A0AAJ5NE91"/>
<gene>
    <name evidence="2" type="ORF">BSTAB16_7082</name>
</gene>
<evidence type="ECO:0000313" key="2">
    <source>
        <dbReference type="EMBL" id="VBB16875.1"/>
    </source>
</evidence>
<evidence type="ECO:0000256" key="1">
    <source>
        <dbReference type="SAM" id="Phobius"/>
    </source>
</evidence>
<keyword evidence="1" id="KW-0472">Membrane</keyword>